<dbReference type="EMBL" id="PSQE01000007">
    <property type="protein sequence ID" value="RHN46425.1"/>
    <property type="molecule type" value="Genomic_DNA"/>
</dbReference>
<dbReference type="AlphaFoldDB" id="A0A396H5I3"/>
<protein>
    <submittedName>
        <fullName evidence="1">Uncharacterized protein</fullName>
    </submittedName>
</protein>
<reference evidence="2" key="1">
    <citation type="journal article" date="2018" name="Nat. Plants">
        <title>Whole-genome landscape of Medicago truncatula symbiotic genes.</title>
        <authorList>
            <person name="Pecrix Y."/>
            <person name="Staton S.E."/>
            <person name="Sallet E."/>
            <person name="Lelandais-Briere C."/>
            <person name="Moreau S."/>
            <person name="Carrere S."/>
            <person name="Blein T."/>
            <person name="Jardinaud M.F."/>
            <person name="Latrasse D."/>
            <person name="Zouine M."/>
            <person name="Zahm M."/>
            <person name="Kreplak J."/>
            <person name="Mayjonade B."/>
            <person name="Satge C."/>
            <person name="Perez M."/>
            <person name="Cauet S."/>
            <person name="Marande W."/>
            <person name="Chantry-Darmon C."/>
            <person name="Lopez-Roques C."/>
            <person name="Bouchez O."/>
            <person name="Berard A."/>
            <person name="Debelle F."/>
            <person name="Munos S."/>
            <person name="Bendahmane A."/>
            <person name="Berges H."/>
            <person name="Niebel A."/>
            <person name="Buitink J."/>
            <person name="Frugier F."/>
            <person name="Benhamed M."/>
            <person name="Crespi M."/>
            <person name="Gouzy J."/>
            <person name="Gamas P."/>
        </authorList>
    </citation>
    <scope>NUCLEOTIDE SEQUENCE [LARGE SCALE GENOMIC DNA]</scope>
    <source>
        <strain evidence="2">cv. Jemalong A17</strain>
    </source>
</reference>
<dbReference type="Gramene" id="rna40908">
    <property type="protein sequence ID" value="RHN46425.1"/>
    <property type="gene ID" value="gene40908"/>
</dbReference>
<sequence length="50" mass="5307">MVGIGICIRDDQAGEFVMAKTDCFSPLCDVDIREAVGFHTAATMGVKSSL</sequence>
<evidence type="ECO:0000313" key="1">
    <source>
        <dbReference type="EMBL" id="RHN46425.1"/>
    </source>
</evidence>
<dbReference type="Proteomes" id="UP000265566">
    <property type="component" value="Chromosome 7"/>
</dbReference>
<organism evidence="1 2">
    <name type="scientific">Medicago truncatula</name>
    <name type="common">Barrel medic</name>
    <name type="synonym">Medicago tribuloides</name>
    <dbReference type="NCBI Taxonomy" id="3880"/>
    <lineage>
        <taxon>Eukaryota</taxon>
        <taxon>Viridiplantae</taxon>
        <taxon>Streptophyta</taxon>
        <taxon>Embryophyta</taxon>
        <taxon>Tracheophyta</taxon>
        <taxon>Spermatophyta</taxon>
        <taxon>Magnoliopsida</taxon>
        <taxon>eudicotyledons</taxon>
        <taxon>Gunneridae</taxon>
        <taxon>Pentapetalae</taxon>
        <taxon>rosids</taxon>
        <taxon>fabids</taxon>
        <taxon>Fabales</taxon>
        <taxon>Fabaceae</taxon>
        <taxon>Papilionoideae</taxon>
        <taxon>50 kb inversion clade</taxon>
        <taxon>NPAAA clade</taxon>
        <taxon>Hologalegina</taxon>
        <taxon>IRL clade</taxon>
        <taxon>Trifolieae</taxon>
        <taxon>Medicago</taxon>
    </lineage>
</organism>
<comment type="caution">
    <text evidence="1">The sequence shown here is derived from an EMBL/GenBank/DDBJ whole genome shotgun (WGS) entry which is preliminary data.</text>
</comment>
<name>A0A396H5I3_MEDTR</name>
<accession>A0A396H5I3</accession>
<proteinExistence type="predicted"/>
<gene>
    <name evidence="1" type="ORF">MtrunA17_Chr7g0242061</name>
</gene>
<evidence type="ECO:0000313" key="2">
    <source>
        <dbReference type="Proteomes" id="UP000265566"/>
    </source>
</evidence>